<evidence type="ECO:0000313" key="1">
    <source>
        <dbReference type="EMBL" id="OGG45513.1"/>
    </source>
</evidence>
<protein>
    <recommendedName>
        <fullName evidence="3">Phytanoyl-CoA dioxygenase</fullName>
    </recommendedName>
</protein>
<dbReference type="Pfam" id="PF05721">
    <property type="entry name" value="PhyH"/>
    <property type="match status" value="1"/>
</dbReference>
<comment type="caution">
    <text evidence="1">The sequence shown here is derived from an EMBL/GenBank/DDBJ whole genome shotgun (WGS) entry which is preliminary data.</text>
</comment>
<reference evidence="1 2" key="1">
    <citation type="journal article" date="2016" name="Nat. Commun.">
        <title>Thousands of microbial genomes shed light on interconnected biogeochemical processes in an aquifer system.</title>
        <authorList>
            <person name="Anantharaman K."/>
            <person name="Brown C.T."/>
            <person name="Hug L.A."/>
            <person name="Sharon I."/>
            <person name="Castelle C.J."/>
            <person name="Probst A.J."/>
            <person name="Thomas B.C."/>
            <person name="Singh A."/>
            <person name="Wilkins M.J."/>
            <person name="Karaoz U."/>
            <person name="Brodie E.L."/>
            <person name="Williams K.H."/>
            <person name="Hubbard S.S."/>
            <person name="Banfield J.F."/>
        </authorList>
    </citation>
    <scope>NUCLEOTIDE SEQUENCE [LARGE SCALE GENOMIC DNA]</scope>
    <source>
        <strain evidence="2">RIFCSPLOWO2_12_FULL_64_10</strain>
    </source>
</reference>
<gene>
    <name evidence="1" type="ORF">A3F84_22740</name>
</gene>
<dbReference type="EMBL" id="MFKF01000372">
    <property type="protein sequence ID" value="OGG45513.1"/>
    <property type="molecule type" value="Genomic_DNA"/>
</dbReference>
<dbReference type="AlphaFoldDB" id="A0A1F6C8M8"/>
<organism evidence="1 2">
    <name type="scientific">Handelsmanbacteria sp. (strain RIFCSPLOWO2_12_FULL_64_10)</name>
    <dbReference type="NCBI Taxonomy" id="1817868"/>
    <lineage>
        <taxon>Bacteria</taxon>
        <taxon>Candidatus Handelsmaniibacteriota</taxon>
    </lineage>
</organism>
<accession>A0A1F6C8M8</accession>
<dbReference type="InterPro" id="IPR008775">
    <property type="entry name" value="Phytyl_CoA_dOase-like"/>
</dbReference>
<dbReference type="PANTHER" id="PTHR40470">
    <property type="entry name" value="PHYTANOYL-COA DIOXYGENASE FAMILY PROTEIN (AFU_ORTHOLOGUE AFUA_2G15850)"/>
    <property type="match status" value="1"/>
</dbReference>
<dbReference type="Gene3D" id="2.60.120.620">
    <property type="entry name" value="q2cbj1_9rhob like domain"/>
    <property type="match status" value="1"/>
</dbReference>
<dbReference type="Proteomes" id="UP000178606">
    <property type="component" value="Unassembled WGS sequence"/>
</dbReference>
<name>A0A1F6C8M8_HANXR</name>
<evidence type="ECO:0008006" key="3">
    <source>
        <dbReference type="Google" id="ProtNLM"/>
    </source>
</evidence>
<dbReference type="SUPFAM" id="SSF51197">
    <property type="entry name" value="Clavaminate synthase-like"/>
    <property type="match status" value="1"/>
</dbReference>
<evidence type="ECO:0000313" key="2">
    <source>
        <dbReference type="Proteomes" id="UP000178606"/>
    </source>
</evidence>
<dbReference type="GO" id="GO:0016706">
    <property type="term" value="F:2-oxoglutarate-dependent dioxygenase activity"/>
    <property type="evidence" value="ECO:0007669"/>
    <property type="project" value="UniProtKB-ARBA"/>
</dbReference>
<proteinExistence type="predicted"/>
<dbReference type="PANTHER" id="PTHR40470:SF1">
    <property type="entry name" value="PHYTANOYL-COA DIOXYGENASE FAMILY PROTEIN (AFU_ORTHOLOGUE AFUA_2G15850)"/>
    <property type="match status" value="1"/>
</dbReference>
<sequence>MLTPELMEQYHTEGYFIVDDAVEPGMLKPLLAASRRVKEKVRSGAVDLFTHWAKPGEPWAIRGLFAPEFEEPIFMEYLMSKRIMDYVEPFLGKELRLGGVLIFTNPHDADYGFGWHRDFGKEARDGTEEVELAVLNKPMGSIKWHLALVDDSCLQLVPGSNRRYRTPYERECLLNTRHADIPRQKAIRVKAGQTCFWSGSTIHRGVMKKDVERMTVVGSWSKHREGDAPQETDPRLRWMLAESVRGFLPEAMRPMYDRWRALQKEAA</sequence>